<name>A0A0N4Y532_NIPBR</name>
<evidence type="ECO:0000256" key="3">
    <source>
        <dbReference type="ARBA" id="ARBA00038182"/>
    </source>
</evidence>
<dbReference type="InterPro" id="IPR016181">
    <property type="entry name" value="Acyl_CoA_acyltransferase"/>
</dbReference>
<keyword evidence="1" id="KW-0808">Transferase</keyword>
<evidence type="ECO:0000256" key="7">
    <source>
        <dbReference type="ARBA" id="ARBA00051284"/>
    </source>
</evidence>
<evidence type="ECO:0000313" key="16">
    <source>
        <dbReference type="WBParaSite" id="NBR_0001106701-mRNA-1"/>
    </source>
</evidence>
<comment type="catalytic activity">
    <reaction evidence="8">
        <text>dopamine + acetyl-CoA = N-acetyldopamine + CoA + H(+)</text>
        <dbReference type="Rhea" id="RHEA:51388"/>
        <dbReference type="ChEBI" id="CHEBI:15378"/>
        <dbReference type="ChEBI" id="CHEBI:57287"/>
        <dbReference type="ChEBI" id="CHEBI:57288"/>
        <dbReference type="ChEBI" id="CHEBI:59905"/>
        <dbReference type="ChEBI" id="CHEBI:125678"/>
    </reaction>
    <physiologicalReaction direction="left-to-right" evidence="8">
        <dbReference type="Rhea" id="RHEA:51389"/>
    </physiologicalReaction>
</comment>
<accession>A0A0N4Y532</accession>
<dbReference type="STRING" id="27835.A0A0N4Y532"/>
<dbReference type="PANTHER" id="PTHR20905:SF1">
    <property type="entry name" value="AT07410P-RELATED"/>
    <property type="match status" value="1"/>
</dbReference>
<comment type="catalytic activity">
    <reaction evidence="7">
        <text>serotonin + (5Z,8Z,11Z,14Z)-eicosatetraenoyl-CoA = N-[(5Z,8Z,11Z,14Z)-eicosatetraenoyl]-serotonin + CoA + H(+)</text>
        <dbReference type="Rhea" id="RHEA:51396"/>
        <dbReference type="ChEBI" id="CHEBI:15378"/>
        <dbReference type="ChEBI" id="CHEBI:57287"/>
        <dbReference type="ChEBI" id="CHEBI:57368"/>
        <dbReference type="ChEBI" id="CHEBI:132255"/>
        <dbReference type="ChEBI" id="CHEBI:350546"/>
    </reaction>
    <physiologicalReaction direction="left-to-right" evidence="7">
        <dbReference type="Rhea" id="RHEA:51397"/>
    </physiologicalReaction>
</comment>
<evidence type="ECO:0000256" key="11">
    <source>
        <dbReference type="ARBA" id="ARBA00052335"/>
    </source>
</evidence>
<dbReference type="PROSITE" id="PS51186">
    <property type="entry name" value="GNAT"/>
    <property type="match status" value="1"/>
</dbReference>
<dbReference type="CDD" id="cd04301">
    <property type="entry name" value="NAT_SF"/>
    <property type="match status" value="1"/>
</dbReference>
<evidence type="ECO:0000313" key="14">
    <source>
        <dbReference type="EMBL" id="VDL74657.1"/>
    </source>
</evidence>
<dbReference type="EMBL" id="UYSL01020449">
    <property type="protein sequence ID" value="VDL74657.1"/>
    <property type="molecule type" value="Genomic_DNA"/>
</dbReference>
<evidence type="ECO:0000313" key="15">
    <source>
        <dbReference type="Proteomes" id="UP000271162"/>
    </source>
</evidence>
<dbReference type="EC" id="2.3.1.87" evidence="4"/>
<dbReference type="WBParaSite" id="NBR_0001106701-mRNA-1">
    <property type="protein sequence ID" value="NBR_0001106701-mRNA-1"/>
    <property type="gene ID" value="NBR_0001106701"/>
</dbReference>
<evidence type="ECO:0000256" key="5">
    <source>
        <dbReference type="ARBA" id="ARBA00050189"/>
    </source>
</evidence>
<comment type="pathway">
    <text evidence="2">Aromatic compound metabolism; melatonin biosynthesis; melatonin from serotonin: step 1/2.</text>
</comment>
<dbReference type="SUPFAM" id="SSF55729">
    <property type="entry name" value="Acyl-CoA N-acyltransferases (Nat)"/>
    <property type="match status" value="1"/>
</dbReference>
<comment type="similarity">
    <text evidence="3">Belongs to the acetyltransferase family. AANAT subfamily.</text>
</comment>
<dbReference type="Pfam" id="PF00583">
    <property type="entry name" value="Acetyltransf_1"/>
    <property type="match status" value="1"/>
</dbReference>
<sequence length="228" mass="25024">MSSLQYSIANKEHAAEIKKFMLEEFRTNEPITASIHASEAETQDFFNDLAESGYSNAKYSTVVHKDSRLVAVCLCSVKTCDINKKTKSSRASIEPHDYGADIAVGPYSEHKANQVMTFVEVLESKQDELLGDGRKVLKIDILGVSKAERGQGIAKRLTEMALDTARSEGCDWVATAATAAASQGIFAKFGFKTMFEVPYSNYLDNGKVVFQDLHDGGQSGKFMVLAMK</sequence>
<evidence type="ECO:0000256" key="4">
    <source>
        <dbReference type="ARBA" id="ARBA00039114"/>
    </source>
</evidence>
<evidence type="ECO:0000256" key="1">
    <source>
        <dbReference type="ARBA" id="ARBA00022679"/>
    </source>
</evidence>
<evidence type="ECO:0000259" key="13">
    <source>
        <dbReference type="PROSITE" id="PS51186"/>
    </source>
</evidence>
<feature type="domain" description="N-acetyltransferase" evidence="13">
    <location>
        <begin position="72"/>
        <end position="215"/>
    </location>
</feature>
<evidence type="ECO:0000256" key="10">
    <source>
        <dbReference type="ARBA" id="ARBA00052178"/>
    </source>
</evidence>
<comment type="catalytic activity">
    <reaction evidence="12">
        <text>serotonin + acetyl-CoA = N-acetylserotonin + CoA + H(+)</text>
        <dbReference type="Rhea" id="RHEA:25217"/>
        <dbReference type="ChEBI" id="CHEBI:15378"/>
        <dbReference type="ChEBI" id="CHEBI:17697"/>
        <dbReference type="ChEBI" id="CHEBI:57287"/>
        <dbReference type="ChEBI" id="CHEBI:57288"/>
        <dbReference type="ChEBI" id="CHEBI:350546"/>
        <dbReference type="EC" id="2.3.1.87"/>
    </reaction>
    <physiologicalReaction direction="left-to-right" evidence="12">
        <dbReference type="Rhea" id="RHEA:25218"/>
    </physiologicalReaction>
</comment>
<keyword evidence="15" id="KW-1185">Reference proteome</keyword>
<evidence type="ECO:0000256" key="6">
    <source>
        <dbReference type="ARBA" id="ARBA00050849"/>
    </source>
</evidence>
<dbReference type="GO" id="GO:0004059">
    <property type="term" value="F:aralkylamine N-acetyltransferase activity"/>
    <property type="evidence" value="ECO:0007669"/>
    <property type="project" value="UniProtKB-EC"/>
</dbReference>
<comment type="catalytic activity">
    <reaction evidence="5">
        <text>dopamine + (9Z)-octadecenoyl-CoA = N-(9Z-octadecanoyl)-dopamine + CoA + H(+)</text>
        <dbReference type="Rhea" id="RHEA:51380"/>
        <dbReference type="ChEBI" id="CHEBI:15378"/>
        <dbReference type="ChEBI" id="CHEBI:31883"/>
        <dbReference type="ChEBI" id="CHEBI:57287"/>
        <dbReference type="ChEBI" id="CHEBI:57387"/>
        <dbReference type="ChEBI" id="CHEBI:59905"/>
    </reaction>
    <physiologicalReaction direction="left-to-right" evidence="5">
        <dbReference type="Rhea" id="RHEA:51381"/>
    </physiologicalReaction>
</comment>
<dbReference type="Gene3D" id="3.40.630.30">
    <property type="match status" value="1"/>
</dbReference>
<dbReference type="OMA" id="CDYVATV"/>
<dbReference type="InterPro" id="IPR000182">
    <property type="entry name" value="GNAT_dom"/>
</dbReference>
<reference evidence="16" key="1">
    <citation type="submission" date="2017-02" db="UniProtKB">
        <authorList>
            <consortium name="WormBaseParasite"/>
        </authorList>
    </citation>
    <scope>IDENTIFICATION</scope>
</reference>
<dbReference type="Proteomes" id="UP000271162">
    <property type="component" value="Unassembled WGS sequence"/>
</dbReference>
<dbReference type="FunFam" id="3.40.630.30:FF:000046">
    <property type="entry name" value="Dopamine N-acetyltransferase"/>
    <property type="match status" value="1"/>
</dbReference>
<comment type="catalytic activity">
    <reaction evidence="9">
        <text>serotonin + (9Z)-octadecenoyl-CoA = N-(9Z-octadecenoyl)-serotonin + CoA + H(+)</text>
        <dbReference type="Rhea" id="RHEA:51392"/>
        <dbReference type="ChEBI" id="CHEBI:15378"/>
        <dbReference type="ChEBI" id="CHEBI:57287"/>
        <dbReference type="ChEBI" id="CHEBI:57387"/>
        <dbReference type="ChEBI" id="CHEBI:134064"/>
        <dbReference type="ChEBI" id="CHEBI:350546"/>
    </reaction>
    <physiologicalReaction direction="left-to-right" evidence="9">
        <dbReference type="Rhea" id="RHEA:51393"/>
    </physiologicalReaction>
</comment>
<comment type="catalytic activity">
    <reaction evidence="6">
        <text>serotonin + octadecanoyl-CoA = N-octadecanoyl-serotonin + CoA + H(+)</text>
        <dbReference type="Rhea" id="RHEA:51400"/>
        <dbReference type="ChEBI" id="CHEBI:15378"/>
        <dbReference type="ChEBI" id="CHEBI:57287"/>
        <dbReference type="ChEBI" id="CHEBI:57394"/>
        <dbReference type="ChEBI" id="CHEBI:134065"/>
        <dbReference type="ChEBI" id="CHEBI:350546"/>
    </reaction>
    <physiologicalReaction direction="left-to-right" evidence="6">
        <dbReference type="Rhea" id="RHEA:51401"/>
    </physiologicalReaction>
</comment>
<organism evidence="16">
    <name type="scientific">Nippostrongylus brasiliensis</name>
    <name type="common">Rat hookworm</name>
    <dbReference type="NCBI Taxonomy" id="27835"/>
    <lineage>
        <taxon>Eukaryota</taxon>
        <taxon>Metazoa</taxon>
        <taxon>Ecdysozoa</taxon>
        <taxon>Nematoda</taxon>
        <taxon>Chromadorea</taxon>
        <taxon>Rhabditida</taxon>
        <taxon>Rhabditina</taxon>
        <taxon>Rhabditomorpha</taxon>
        <taxon>Strongyloidea</taxon>
        <taxon>Heligmosomidae</taxon>
        <taxon>Nippostrongylus</taxon>
    </lineage>
</organism>
<protein>
    <recommendedName>
        <fullName evidence="4">aralkylamine N-acetyltransferase</fullName>
        <ecNumber evidence="4">2.3.1.87</ecNumber>
    </recommendedName>
</protein>
<dbReference type="PANTHER" id="PTHR20905">
    <property type="entry name" value="N-ACETYLTRANSFERASE-RELATED"/>
    <property type="match status" value="1"/>
</dbReference>
<gene>
    <name evidence="14" type="ORF">NBR_LOCUS11068</name>
</gene>
<reference evidence="14 15" key="2">
    <citation type="submission" date="2018-11" db="EMBL/GenBank/DDBJ databases">
        <authorList>
            <consortium name="Pathogen Informatics"/>
        </authorList>
    </citation>
    <scope>NUCLEOTIDE SEQUENCE [LARGE SCALE GENOMIC DNA]</scope>
</reference>
<evidence type="ECO:0000256" key="9">
    <source>
        <dbReference type="ARBA" id="ARBA00051823"/>
    </source>
</evidence>
<proteinExistence type="inferred from homology"/>
<evidence type="ECO:0000256" key="8">
    <source>
        <dbReference type="ARBA" id="ARBA00051711"/>
    </source>
</evidence>
<dbReference type="AlphaFoldDB" id="A0A0N4Y532"/>
<comment type="catalytic activity">
    <reaction evidence="10">
        <text>serotonin + hexadecanoyl-CoA = N-hexadecanoyl-serotonin + CoA + H(+)</text>
        <dbReference type="Rhea" id="RHEA:51384"/>
        <dbReference type="ChEBI" id="CHEBI:15378"/>
        <dbReference type="ChEBI" id="CHEBI:57287"/>
        <dbReference type="ChEBI" id="CHEBI:57379"/>
        <dbReference type="ChEBI" id="CHEBI:134059"/>
        <dbReference type="ChEBI" id="CHEBI:350546"/>
    </reaction>
    <physiologicalReaction direction="left-to-right" evidence="10">
        <dbReference type="Rhea" id="RHEA:51385"/>
    </physiologicalReaction>
</comment>
<evidence type="ECO:0000256" key="2">
    <source>
        <dbReference type="ARBA" id="ARBA00037926"/>
    </source>
</evidence>
<evidence type="ECO:0000256" key="12">
    <source>
        <dbReference type="ARBA" id="ARBA00052491"/>
    </source>
</evidence>
<comment type="catalytic activity">
    <reaction evidence="11">
        <text>dopamine + hexadecanoyl-CoA = N-hexadecanoyl-dopamine + CoA + H(+)</text>
        <dbReference type="Rhea" id="RHEA:51376"/>
        <dbReference type="ChEBI" id="CHEBI:15378"/>
        <dbReference type="ChEBI" id="CHEBI:57287"/>
        <dbReference type="ChEBI" id="CHEBI:57379"/>
        <dbReference type="ChEBI" id="CHEBI:59905"/>
        <dbReference type="ChEBI" id="CHEBI:134058"/>
    </reaction>
    <physiologicalReaction direction="left-to-right" evidence="11">
        <dbReference type="Rhea" id="RHEA:51377"/>
    </physiologicalReaction>
</comment>